<dbReference type="GeneID" id="78776157"/>
<evidence type="ECO:0000313" key="3">
    <source>
        <dbReference type="Proteomes" id="UP000483820"/>
    </source>
</evidence>
<proteinExistence type="predicted"/>
<dbReference type="RefSeq" id="XP_053585879.1">
    <property type="nucleotide sequence ID" value="XM_053731107.1"/>
</dbReference>
<feature type="region of interest" description="Disordered" evidence="1">
    <location>
        <begin position="91"/>
        <end position="111"/>
    </location>
</feature>
<dbReference type="AlphaFoldDB" id="A0A6A5GXC4"/>
<dbReference type="Proteomes" id="UP000483820">
    <property type="component" value="Chromosome IV"/>
</dbReference>
<protein>
    <submittedName>
        <fullName evidence="2">Uncharacterized protein</fullName>
    </submittedName>
</protein>
<feature type="compositionally biased region" description="Polar residues" evidence="1">
    <location>
        <begin position="101"/>
        <end position="111"/>
    </location>
</feature>
<name>A0A6A5GXC4_CAERE</name>
<organism evidence="2 3">
    <name type="scientific">Caenorhabditis remanei</name>
    <name type="common">Caenorhabditis vulgaris</name>
    <dbReference type="NCBI Taxonomy" id="31234"/>
    <lineage>
        <taxon>Eukaryota</taxon>
        <taxon>Metazoa</taxon>
        <taxon>Ecdysozoa</taxon>
        <taxon>Nematoda</taxon>
        <taxon>Chromadorea</taxon>
        <taxon>Rhabditida</taxon>
        <taxon>Rhabditina</taxon>
        <taxon>Rhabditomorpha</taxon>
        <taxon>Rhabditoidea</taxon>
        <taxon>Rhabditidae</taxon>
        <taxon>Peloderinae</taxon>
        <taxon>Caenorhabditis</taxon>
    </lineage>
</organism>
<gene>
    <name evidence="2" type="ORF">GCK72_015750</name>
</gene>
<dbReference type="EMBL" id="WUAV01000004">
    <property type="protein sequence ID" value="KAF1759286.1"/>
    <property type="molecule type" value="Genomic_DNA"/>
</dbReference>
<dbReference type="CTD" id="78776157"/>
<comment type="caution">
    <text evidence="2">The sequence shown here is derived from an EMBL/GenBank/DDBJ whole genome shotgun (WGS) entry which is preliminary data.</text>
</comment>
<evidence type="ECO:0000313" key="2">
    <source>
        <dbReference type="EMBL" id="KAF1759286.1"/>
    </source>
</evidence>
<accession>A0A6A5GXC4</accession>
<reference evidence="2 3" key="1">
    <citation type="submission" date="2019-12" db="EMBL/GenBank/DDBJ databases">
        <title>Chromosome-level assembly of the Caenorhabditis remanei genome.</title>
        <authorList>
            <person name="Teterina A.A."/>
            <person name="Willis J.H."/>
            <person name="Phillips P.C."/>
        </authorList>
    </citation>
    <scope>NUCLEOTIDE SEQUENCE [LARGE SCALE GENOMIC DNA]</scope>
    <source>
        <strain evidence="2 3">PX506</strain>
        <tissue evidence="2">Whole organism</tissue>
    </source>
</reference>
<sequence>MKTLYGITVARNEGLPDKEKKALIELEQFMTGLFKISHISTQRSSKNADKEIFTKCVSQDTPSKLYLRDSAHVMQGTVLSKCIQETRRLDKTTQKKALRSGPSTQPRTTPCENPKWCKCNLVYASMIETPTAKWRSKNACDYV</sequence>
<evidence type="ECO:0000256" key="1">
    <source>
        <dbReference type="SAM" id="MobiDB-lite"/>
    </source>
</evidence>
<dbReference type="KEGG" id="crq:GCK72_015750"/>